<dbReference type="AlphaFoldDB" id="A0A0G1QGW0"/>
<dbReference type="EMBL" id="LCLM01000019">
    <property type="protein sequence ID" value="KKU16988.1"/>
    <property type="molecule type" value="Genomic_DNA"/>
</dbReference>
<dbReference type="Proteomes" id="UP000034922">
    <property type="component" value="Unassembled WGS sequence"/>
</dbReference>
<name>A0A0G1QGW0_9BACT</name>
<reference evidence="1 2" key="1">
    <citation type="journal article" date="2015" name="Nature">
        <title>rRNA introns, odd ribosomes, and small enigmatic genomes across a large radiation of phyla.</title>
        <authorList>
            <person name="Brown C.T."/>
            <person name="Hug L.A."/>
            <person name="Thomas B.C."/>
            <person name="Sharon I."/>
            <person name="Castelle C.J."/>
            <person name="Singh A."/>
            <person name="Wilkins M.J."/>
            <person name="Williams K.H."/>
            <person name="Banfield J.F."/>
        </authorList>
    </citation>
    <scope>NUCLEOTIDE SEQUENCE [LARGE SCALE GENOMIC DNA]</scope>
</reference>
<evidence type="ECO:0000313" key="2">
    <source>
        <dbReference type="Proteomes" id="UP000034922"/>
    </source>
</evidence>
<organism evidence="1 2">
    <name type="scientific">Candidatus Woesebacteria bacterium GW2011_GWC2_45_9</name>
    <dbReference type="NCBI Taxonomy" id="1618589"/>
    <lineage>
        <taxon>Bacteria</taxon>
        <taxon>Candidatus Woeseibacteriota</taxon>
    </lineage>
</organism>
<accession>A0A0G1QGW0</accession>
<evidence type="ECO:0000313" key="1">
    <source>
        <dbReference type="EMBL" id="KKU16988.1"/>
    </source>
</evidence>
<sequence length="29" mass="3189">MNDLLKAHSGKTKSFDLGSLDASFKLKVH</sequence>
<comment type="caution">
    <text evidence="1">The sequence shown here is derived from an EMBL/GenBank/DDBJ whole genome shotgun (WGS) entry which is preliminary data.</text>
</comment>
<gene>
    <name evidence="1" type="ORF">UX25_C0019G0001</name>
</gene>
<proteinExistence type="predicted"/>
<protein>
    <submittedName>
        <fullName evidence="1">Uncharacterized protein</fullName>
    </submittedName>
</protein>